<dbReference type="PROSITE" id="PS00678">
    <property type="entry name" value="WD_REPEATS_1"/>
    <property type="match status" value="1"/>
</dbReference>
<dbReference type="RefSeq" id="XP_014155310.1">
    <property type="nucleotide sequence ID" value="XM_014299835.1"/>
</dbReference>
<dbReference type="InterPro" id="IPR019775">
    <property type="entry name" value="WD40_repeat_CS"/>
</dbReference>
<dbReference type="SMART" id="SM00320">
    <property type="entry name" value="WD40"/>
    <property type="match status" value="5"/>
</dbReference>
<evidence type="ECO:0000256" key="2">
    <source>
        <dbReference type="ARBA" id="ARBA00022737"/>
    </source>
</evidence>
<dbReference type="GO" id="GO:0043161">
    <property type="term" value="P:proteasome-mediated ubiquitin-dependent protein catabolic process"/>
    <property type="evidence" value="ECO:0007669"/>
    <property type="project" value="TreeGrafter"/>
</dbReference>
<dbReference type="Pfam" id="PF00400">
    <property type="entry name" value="WD40"/>
    <property type="match status" value="3"/>
</dbReference>
<organism evidence="5 6">
    <name type="scientific">Sphaeroforma arctica JP610</name>
    <dbReference type="NCBI Taxonomy" id="667725"/>
    <lineage>
        <taxon>Eukaryota</taxon>
        <taxon>Ichthyosporea</taxon>
        <taxon>Ichthyophonida</taxon>
        <taxon>Sphaeroforma</taxon>
    </lineage>
</organism>
<dbReference type="Proteomes" id="UP000054560">
    <property type="component" value="Unassembled WGS sequence"/>
</dbReference>
<dbReference type="GO" id="GO:0031464">
    <property type="term" value="C:Cul4A-RING E3 ubiquitin ligase complex"/>
    <property type="evidence" value="ECO:0007669"/>
    <property type="project" value="TreeGrafter"/>
</dbReference>
<dbReference type="GO" id="GO:0000209">
    <property type="term" value="P:protein polyubiquitination"/>
    <property type="evidence" value="ECO:0007669"/>
    <property type="project" value="TreeGrafter"/>
</dbReference>
<protein>
    <submittedName>
        <fullName evidence="5">Uncharacterized protein</fullName>
    </submittedName>
</protein>
<dbReference type="PANTHER" id="PTHR46202">
    <property type="entry name" value="DNA EXCISION REPAIR PROTEIN ERCC-8"/>
    <property type="match status" value="1"/>
</dbReference>
<feature type="repeat" description="WD" evidence="3">
    <location>
        <begin position="279"/>
        <end position="311"/>
    </location>
</feature>
<dbReference type="InterPro" id="IPR036322">
    <property type="entry name" value="WD40_repeat_dom_sf"/>
</dbReference>
<dbReference type="STRING" id="667725.A0A0L0FZL4"/>
<dbReference type="EMBL" id="KQ242036">
    <property type="protein sequence ID" value="KNC81408.1"/>
    <property type="molecule type" value="Genomic_DNA"/>
</dbReference>
<accession>A0A0L0FZL4</accession>
<gene>
    <name evidence="5" type="ORF">SARC_06272</name>
</gene>
<dbReference type="PANTHER" id="PTHR46202:SF1">
    <property type="entry name" value="DNA EXCISION REPAIR PROTEIN ERCC-8"/>
    <property type="match status" value="1"/>
</dbReference>
<feature type="repeat" description="WD" evidence="3">
    <location>
        <begin position="368"/>
        <end position="409"/>
    </location>
</feature>
<dbReference type="PROSITE" id="PS50294">
    <property type="entry name" value="WD_REPEATS_REGION"/>
    <property type="match status" value="2"/>
</dbReference>
<reference evidence="5 6" key="1">
    <citation type="submission" date="2011-02" db="EMBL/GenBank/DDBJ databases">
        <title>The Genome Sequence of Sphaeroforma arctica JP610.</title>
        <authorList>
            <consortium name="The Broad Institute Genome Sequencing Platform"/>
            <person name="Russ C."/>
            <person name="Cuomo C."/>
            <person name="Young S.K."/>
            <person name="Zeng Q."/>
            <person name="Gargeya S."/>
            <person name="Alvarado L."/>
            <person name="Berlin A."/>
            <person name="Chapman S.B."/>
            <person name="Chen Z."/>
            <person name="Freedman E."/>
            <person name="Gellesch M."/>
            <person name="Goldberg J."/>
            <person name="Griggs A."/>
            <person name="Gujja S."/>
            <person name="Heilman E."/>
            <person name="Heiman D."/>
            <person name="Howarth C."/>
            <person name="Mehta T."/>
            <person name="Neiman D."/>
            <person name="Pearson M."/>
            <person name="Roberts A."/>
            <person name="Saif S."/>
            <person name="Shea T."/>
            <person name="Shenoy N."/>
            <person name="Sisk P."/>
            <person name="Stolte C."/>
            <person name="Sykes S."/>
            <person name="White J."/>
            <person name="Yandava C."/>
            <person name="Burger G."/>
            <person name="Gray M.W."/>
            <person name="Holland P.W.H."/>
            <person name="King N."/>
            <person name="Lang F.B.F."/>
            <person name="Roger A.J."/>
            <person name="Ruiz-Trillo I."/>
            <person name="Haas B."/>
            <person name="Nusbaum C."/>
            <person name="Birren B."/>
        </authorList>
    </citation>
    <scope>NUCLEOTIDE SEQUENCE [LARGE SCALE GENOMIC DNA]</scope>
    <source>
        <strain evidence="5 6">JP610</strain>
    </source>
</reference>
<evidence type="ECO:0000256" key="1">
    <source>
        <dbReference type="ARBA" id="ARBA00022574"/>
    </source>
</evidence>
<keyword evidence="2" id="KW-0677">Repeat</keyword>
<dbReference type="Gene3D" id="2.130.10.10">
    <property type="entry name" value="YVTN repeat-like/Quinoprotein amine dehydrogenase"/>
    <property type="match status" value="1"/>
</dbReference>
<dbReference type="PROSITE" id="PS50082">
    <property type="entry name" value="WD_REPEATS_2"/>
    <property type="match status" value="3"/>
</dbReference>
<evidence type="ECO:0000256" key="4">
    <source>
        <dbReference type="SAM" id="MobiDB-lite"/>
    </source>
</evidence>
<proteinExistence type="predicted"/>
<sequence>MNVYIIFIRVFGDAPIINVIDLSLKNSTMLKSIRWREHGLEPPARLQWRENTRRSFAAELSTNFEFERVHSAAVTSIDIDVSEARYLLSASTNGAVAIHDVMDAKPEPLSYHDAQPAQHTPRPAIAPVIAKLSDAHAFSIGRAQWYPVDTGLFTTSGFDHLLKVWDTNAMECVTTFDLKDRVFTHALPTNATGHCLMATATAGSSIRLCDMRSGGYTHTLQGHNDSVLSVVWSPRDQYTLVSGGRDHRLLMWDIRSAKSLLGALDQYNSSGSSDATGRHTAHNGGVNAVTFTPDALYILSSGRDNRMRLWDQFTGLNTLNNYAAIENTSRTTAQVAVSLHSERPIVYHPTGHDIALYELYTAKRVHTLTGHFGRVNTIACHPSEPLVYSGGHDHEILCWSPGTDERRRRAALVDDKGTFSEHKTADASDFQLDVGGETRRPELDTWSDED</sequence>
<dbReference type="SUPFAM" id="SSF50978">
    <property type="entry name" value="WD40 repeat-like"/>
    <property type="match status" value="1"/>
</dbReference>
<keyword evidence="6" id="KW-1185">Reference proteome</keyword>
<feature type="repeat" description="WD" evidence="3">
    <location>
        <begin position="220"/>
        <end position="262"/>
    </location>
</feature>
<dbReference type="InterPro" id="IPR042238">
    <property type="entry name" value="Rad28/ERCC8/Ckn1/ATCSA-1"/>
</dbReference>
<dbReference type="OrthoDB" id="361494at2759"/>
<evidence type="ECO:0000256" key="3">
    <source>
        <dbReference type="PROSITE-ProRule" id="PRU00221"/>
    </source>
</evidence>
<dbReference type="InterPro" id="IPR001680">
    <property type="entry name" value="WD40_rpt"/>
</dbReference>
<feature type="region of interest" description="Disordered" evidence="4">
    <location>
        <begin position="417"/>
        <end position="450"/>
    </location>
</feature>
<keyword evidence="1 3" id="KW-0853">WD repeat</keyword>
<evidence type="ECO:0000313" key="5">
    <source>
        <dbReference type="EMBL" id="KNC81408.1"/>
    </source>
</evidence>
<dbReference type="GO" id="GO:0006283">
    <property type="term" value="P:transcription-coupled nucleotide-excision repair"/>
    <property type="evidence" value="ECO:0007669"/>
    <property type="project" value="InterPro"/>
</dbReference>
<feature type="compositionally biased region" description="Basic and acidic residues" evidence="4">
    <location>
        <begin position="417"/>
        <end position="426"/>
    </location>
</feature>
<dbReference type="eggNOG" id="KOG4283">
    <property type="taxonomic scope" value="Eukaryota"/>
</dbReference>
<dbReference type="InterPro" id="IPR015943">
    <property type="entry name" value="WD40/YVTN_repeat-like_dom_sf"/>
</dbReference>
<evidence type="ECO:0000313" key="6">
    <source>
        <dbReference type="Proteomes" id="UP000054560"/>
    </source>
</evidence>
<dbReference type="GO" id="GO:0000109">
    <property type="term" value="C:nucleotide-excision repair complex"/>
    <property type="evidence" value="ECO:0007669"/>
    <property type="project" value="TreeGrafter"/>
</dbReference>
<name>A0A0L0FZL4_9EUKA</name>
<dbReference type="GeneID" id="25906776"/>
<dbReference type="AlphaFoldDB" id="A0A0L0FZL4"/>